<evidence type="ECO:0000256" key="1">
    <source>
        <dbReference type="SAM" id="Phobius"/>
    </source>
</evidence>
<gene>
    <name evidence="2" type="ORF">LCGC14_1167510</name>
</gene>
<proteinExistence type="predicted"/>
<feature type="transmembrane region" description="Helical" evidence="1">
    <location>
        <begin position="9"/>
        <end position="28"/>
    </location>
</feature>
<sequence length="76" mass="9234">MKFKTYLKAGWWLGILTTISITGFIQDWYGLEKYKRVITDNWIHMSPWWWLIPWLVSFFLSLYYYSEATKGDKNDA</sequence>
<comment type="caution">
    <text evidence="2">The sequence shown here is derived from an EMBL/GenBank/DDBJ whole genome shotgun (WGS) entry which is preliminary data.</text>
</comment>
<organism evidence="2">
    <name type="scientific">marine sediment metagenome</name>
    <dbReference type="NCBI Taxonomy" id="412755"/>
    <lineage>
        <taxon>unclassified sequences</taxon>
        <taxon>metagenomes</taxon>
        <taxon>ecological metagenomes</taxon>
    </lineage>
</organism>
<name>A0A0F9P8X8_9ZZZZ</name>
<dbReference type="AlphaFoldDB" id="A0A0F9P8X8"/>
<protein>
    <submittedName>
        <fullName evidence="2">Uncharacterized protein</fullName>
    </submittedName>
</protein>
<feature type="transmembrane region" description="Helical" evidence="1">
    <location>
        <begin position="48"/>
        <end position="65"/>
    </location>
</feature>
<keyword evidence="1" id="KW-0472">Membrane</keyword>
<keyword evidence="1" id="KW-1133">Transmembrane helix</keyword>
<dbReference type="EMBL" id="LAZR01005742">
    <property type="protein sequence ID" value="KKM97500.1"/>
    <property type="molecule type" value="Genomic_DNA"/>
</dbReference>
<keyword evidence="1" id="KW-0812">Transmembrane</keyword>
<reference evidence="2" key="1">
    <citation type="journal article" date="2015" name="Nature">
        <title>Complex archaea that bridge the gap between prokaryotes and eukaryotes.</title>
        <authorList>
            <person name="Spang A."/>
            <person name="Saw J.H."/>
            <person name="Jorgensen S.L."/>
            <person name="Zaremba-Niedzwiedzka K."/>
            <person name="Martijn J."/>
            <person name="Lind A.E."/>
            <person name="van Eijk R."/>
            <person name="Schleper C."/>
            <person name="Guy L."/>
            <person name="Ettema T.J."/>
        </authorList>
    </citation>
    <scope>NUCLEOTIDE SEQUENCE</scope>
</reference>
<evidence type="ECO:0000313" key="2">
    <source>
        <dbReference type="EMBL" id="KKM97500.1"/>
    </source>
</evidence>
<accession>A0A0F9P8X8</accession>